<sequence length="83" mass="9255">MATGDVEATAGEGWTPLIKAKLVCDEKEESHWEEKWWKSKAATFKNDAVKKNIAEALTELDPTMRSAPISKVGWNLKNGQPLK</sequence>
<name>A0A8X6PGV9_NEPPI</name>
<comment type="caution">
    <text evidence="1">The sequence shown here is derived from an EMBL/GenBank/DDBJ whole genome shotgun (WGS) entry which is preliminary data.</text>
</comment>
<proteinExistence type="predicted"/>
<reference evidence="1" key="1">
    <citation type="submission" date="2020-08" db="EMBL/GenBank/DDBJ databases">
        <title>Multicomponent nature underlies the extraordinary mechanical properties of spider dragline silk.</title>
        <authorList>
            <person name="Kono N."/>
            <person name="Nakamura H."/>
            <person name="Mori M."/>
            <person name="Yoshida Y."/>
            <person name="Ohtoshi R."/>
            <person name="Malay A.D."/>
            <person name="Moran D.A.P."/>
            <person name="Tomita M."/>
            <person name="Numata K."/>
            <person name="Arakawa K."/>
        </authorList>
    </citation>
    <scope>NUCLEOTIDE SEQUENCE</scope>
</reference>
<protein>
    <submittedName>
        <fullName evidence="1">Uncharacterized protein</fullName>
    </submittedName>
</protein>
<evidence type="ECO:0000313" key="1">
    <source>
        <dbReference type="EMBL" id="GFT67419.1"/>
    </source>
</evidence>
<gene>
    <name evidence="1" type="ORF">NPIL_409451</name>
</gene>
<dbReference type="Proteomes" id="UP000887013">
    <property type="component" value="Unassembled WGS sequence"/>
</dbReference>
<dbReference type="EMBL" id="BMAW01069111">
    <property type="protein sequence ID" value="GFT67419.1"/>
    <property type="molecule type" value="Genomic_DNA"/>
</dbReference>
<organism evidence="1 2">
    <name type="scientific">Nephila pilipes</name>
    <name type="common">Giant wood spider</name>
    <name type="synonym">Nephila maculata</name>
    <dbReference type="NCBI Taxonomy" id="299642"/>
    <lineage>
        <taxon>Eukaryota</taxon>
        <taxon>Metazoa</taxon>
        <taxon>Ecdysozoa</taxon>
        <taxon>Arthropoda</taxon>
        <taxon>Chelicerata</taxon>
        <taxon>Arachnida</taxon>
        <taxon>Araneae</taxon>
        <taxon>Araneomorphae</taxon>
        <taxon>Entelegynae</taxon>
        <taxon>Araneoidea</taxon>
        <taxon>Nephilidae</taxon>
        <taxon>Nephila</taxon>
    </lineage>
</organism>
<evidence type="ECO:0000313" key="2">
    <source>
        <dbReference type="Proteomes" id="UP000887013"/>
    </source>
</evidence>
<keyword evidence="2" id="KW-1185">Reference proteome</keyword>
<dbReference type="AlphaFoldDB" id="A0A8X6PGV9"/>
<accession>A0A8X6PGV9</accession>